<proteinExistence type="predicted"/>
<dbReference type="STRING" id="472181.SAMN05216271_3518"/>
<protein>
    <submittedName>
        <fullName evidence="1">Heme oxygenase</fullName>
    </submittedName>
</protein>
<organism evidence="1">
    <name type="scientific">Halopseudomonas sabulinigri</name>
    <dbReference type="NCBI Taxonomy" id="472181"/>
    <lineage>
        <taxon>Bacteria</taxon>
        <taxon>Pseudomonadati</taxon>
        <taxon>Pseudomonadota</taxon>
        <taxon>Gammaproteobacteria</taxon>
        <taxon>Pseudomonadales</taxon>
        <taxon>Pseudomonadaceae</taxon>
        <taxon>Halopseudomonas</taxon>
    </lineage>
</organism>
<name>A0A1H1XDN7_9GAMM</name>
<dbReference type="RefSeq" id="WP_092288118.1">
    <property type="nucleotide sequence ID" value="NZ_LT629763.1"/>
</dbReference>
<dbReference type="EMBL" id="LT629763">
    <property type="protein sequence ID" value="SDT07405.1"/>
    <property type="molecule type" value="Genomic_DNA"/>
</dbReference>
<dbReference type="AlphaFoldDB" id="A0A1H1XDN7"/>
<dbReference type="SUPFAM" id="SSF48613">
    <property type="entry name" value="Heme oxygenase-like"/>
    <property type="match status" value="1"/>
</dbReference>
<dbReference type="GO" id="GO:0004392">
    <property type="term" value="F:heme oxygenase (decyclizing) activity"/>
    <property type="evidence" value="ECO:0007669"/>
    <property type="project" value="InterPro"/>
</dbReference>
<dbReference type="Pfam" id="PF01126">
    <property type="entry name" value="Heme_oxygenase"/>
    <property type="match status" value="1"/>
</dbReference>
<accession>A0A1H1XDN7</accession>
<dbReference type="CDD" id="cd19166">
    <property type="entry name" value="HemeO-bac"/>
    <property type="match status" value="1"/>
</dbReference>
<reference evidence="1" key="1">
    <citation type="submission" date="2016-10" db="EMBL/GenBank/DDBJ databases">
        <authorList>
            <person name="de Groot N.N."/>
        </authorList>
    </citation>
    <scope>NUCLEOTIDE SEQUENCE [LARGE SCALE GENOMIC DNA]</scope>
    <source>
        <strain evidence="1">JCM 14963</strain>
    </source>
</reference>
<gene>
    <name evidence="1" type="ORF">SAMN05216271_3518</name>
</gene>
<dbReference type="OrthoDB" id="9149607at2"/>
<dbReference type="GO" id="GO:0006788">
    <property type="term" value="P:heme oxidation"/>
    <property type="evidence" value="ECO:0007669"/>
    <property type="project" value="InterPro"/>
</dbReference>
<sequence>MTQAVTTPLPLSSYLKEQTASTHESLDRRIMALAPFSSRERFACFLRMQLRLHHATAPLYQNPALQTLLPGLADRSRLQAIILDCADFNITAEQQEADRRVGSAAQDAGTLGAIGWLYTHEGSTLGAAFLLKHAREQLGLSETFGARHLVGHSDGRGLHWRQFKQALDALTLSPAEHDHAVVGARDAFAFVRASVEELMAGKQPAAAS</sequence>
<dbReference type="InterPro" id="IPR016084">
    <property type="entry name" value="Haem_Oase-like_multi-hlx"/>
</dbReference>
<dbReference type="InterPro" id="IPR016053">
    <property type="entry name" value="Haem_Oase-like"/>
</dbReference>
<evidence type="ECO:0000313" key="1">
    <source>
        <dbReference type="EMBL" id="SDT07405.1"/>
    </source>
</evidence>
<dbReference type="Gene3D" id="1.20.910.10">
    <property type="entry name" value="Heme oxygenase-like"/>
    <property type="match status" value="1"/>
</dbReference>
<dbReference type="Proteomes" id="UP000243413">
    <property type="component" value="Chromosome I"/>
</dbReference>